<evidence type="ECO:0000313" key="2">
    <source>
        <dbReference type="Proteomes" id="UP000828251"/>
    </source>
</evidence>
<proteinExistence type="predicted"/>
<name>A0A9D3UGF3_9ROSI</name>
<reference evidence="1 2" key="1">
    <citation type="journal article" date="2021" name="Plant Biotechnol. J.">
        <title>Multi-omics assisted identification of the key and species-specific regulatory components of drought-tolerant mechanisms in Gossypium stocksii.</title>
        <authorList>
            <person name="Yu D."/>
            <person name="Ke L."/>
            <person name="Zhang D."/>
            <person name="Wu Y."/>
            <person name="Sun Y."/>
            <person name="Mei J."/>
            <person name="Sun J."/>
            <person name="Sun Y."/>
        </authorList>
    </citation>
    <scope>NUCLEOTIDE SEQUENCE [LARGE SCALE GENOMIC DNA]</scope>
    <source>
        <strain evidence="2">cv. E1</strain>
        <tissue evidence="1">Leaf</tissue>
    </source>
</reference>
<sequence>MTHIGRTTTLGVFATLSTSYCRRWELKAILDALVLLVRSTFNMARWVAVVHNISLEKALMNGMMEHVVVLV</sequence>
<organism evidence="1 2">
    <name type="scientific">Gossypium stocksii</name>
    <dbReference type="NCBI Taxonomy" id="47602"/>
    <lineage>
        <taxon>Eukaryota</taxon>
        <taxon>Viridiplantae</taxon>
        <taxon>Streptophyta</taxon>
        <taxon>Embryophyta</taxon>
        <taxon>Tracheophyta</taxon>
        <taxon>Spermatophyta</taxon>
        <taxon>Magnoliopsida</taxon>
        <taxon>eudicotyledons</taxon>
        <taxon>Gunneridae</taxon>
        <taxon>Pentapetalae</taxon>
        <taxon>rosids</taxon>
        <taxon>malvids</taxon>
        <taxon>Malvales</taxon>
        <taxon>Malvaceae</taxon>
        <taxon>Malvoideae</taxon>
        <taxon>Gossypium</taxon>
    </lineage>
</organism>
<keyword evidence="2" id="KW-1185">Reference proteome</keyword>
<accession>A0A9D3UGF3</accession>
<dbReference type="EMBL" id="JAIQCV010000012">
    <property type="protein sequence ID" value="KAH1040140.1"/>
    <property type="molecule type" value="Genomic_DNA"/>
</dbReference>
<evidence type="ECO:0000313" key="1">
    <source>
        <dbReference type="EMBL" id="KAH1040140.1"/>
    </source>
</evidence>
<protein>
    <submittedName>
        <fullName evidence="1">Uncharacterized protein</fullName>
    </submittedName>
</protein>
<dbReference type="Proteomes" id="UP000828251">
    <property type="component" value="Unassembled WGS sequence"/>
</dbReference>
<comment type="caution">
    <text evidence="1">The sequence shown here is derived from an EMBL/GenBank/DDBJ whole genome shotgun (WGS) entry which is preliminary data.</text>
</comment>
<dbReference type="AlphaFoldDB" id="A0A9D3UGF3"/>
<gene>
    <name evidence="1" type="ORF">J1N35_041883</name>
</gene>